<sequence>MTQPYPHSHPHPNHHHDYLHHITFLPRPKPPLPPNIKPPDKPIEPEYDHKPENPLDLPPDQDKTNVTVDPSSYVQFEENPRHHYSYPVVEVKPEKRDIASIKKYQNPDLAIDTLTCITCAQCMLYHCMSDAEGEFAHHPCECGGPGGTADESCGRRVLLLAACVVEDMRPPDSPPPCMPLRRKKRMRKTMKIPYSQSQEAQHCTPLNRGEIRGAAPTRQGWFWACMWMVEQF</sequence>
<comment type="caution">
    <text evidence="2">The sequence shown here is derived from an EMBL/GenBank/DDBJ whole genome shotgun (WGS) entry which is preliminary data.</text>
</comment>
<proteinExistence type="predicted"/>
<dbReference type="Pfam" id="PF05210">
    <property type="entry name" value="Sprouty"/>
    <property type="match status" value="1"/>
</dbReference>
<dbReference type="InterPro" id="IPR007875">
    <property type="entry name" value="Sprouty"/>
</dbReference>
<reference evidence="2 3" key="1">
    <citation type="submission" date="2019-05" db="EMBL/GenBank/DDBJ databases">
        <title>Another draft genome of Portunus trituberculatus and its Hox gene families provides insights of decapod evolution.</title>
        <authorList>
            <person name="Jeong J.-H."/>
            <person name="Song I."/>
            <person name="Kim S."/>
            <person name="Choi T."/>
            <person name="Kim D."/>
            <person name="Ryu S."/>
            <person name="Kim W."/>
        </authorList>
    </citation>
    <scope>NUCLEOTIDE SEQUENCE [LARGE SCALE GENOMIC DNA]</scope>
    <source>
        <tissue evidence="2">Muscle</tissue>
    </source>
</reference>
<organism evidence="2 3">
    <name type="scientific">Portunus trituberculatus</name>
    <name type="common">Swimming crab</name>
    <name type="synonym">Neptunus trituberculatus</name>
    <dbReference type="NCBI Taxonomy" id="210409"/>
    <lineage>
        <taxon>Eukaryota</taxon>
        <taxon>Metazoa</taxon>
        <taxon>Ecdysozoa</taxon>
        <taxon>Arthropoda</taxon>
        <taxon>Crustacea</taxon>
        <taxon>Multicrustacea</taxon>
        <taxon>Malacostraca</taxon>
        <taxon>Eumalacostraca</taxon>
        <taxon>Eucarida</taxon>
        <taxon>Decapoda</taxon>
        <taxon>Pleocyemata</taxon>
        <taxon>Brachyura</taxon>
        <taxon>Eubrachyura</taxon>
        <taxon>Portunoidea</taxon>
        <taxon>Portunidae</taxon>
        <taxon>Portuninae</taxon>
        <taxon>Portunus</taxon>
    </lineage>
</organism>
<evidence type="ECO:0000313" key="2">
    <source>
        <dbReference type="EMBL" id="MPC08396.1"/>
    </source>
</evidence>
<dbReference type="GO" id="GO:0009966">
    <property type="term" value="P:regulation of signal transduction"/>
    <property type="evidence" value="ECO:0007669"/>
    <property type="project" value="InterPro"/>
</dbReference>
<name>A0A5B7CJ25_PORTR</name>
<feature type="compositionally biased region" description="Basic and acidic residues" evidence="1">
    <location>
        <begin position="38"/>
        <end position="53"/>
    </location>
</feature>
<evidence type="ECO:0000313" key="3">
    <source>
        <dbReference type="Proteomes" id="UP000324222"/>
    </source>
</evidence>
<dbReference type="EMBL" id="VSRR010000028">
    <property type="protein sequence ID" value="MPC08396.1"/>
    <property type="molecule type" value="Genomic_DNA"/>
</dbReference>
<gene>
    <name evidence="2" type="ORF">E2C01_000983</name>
</gene>
<dbReference type="OrthoDB" id="5786858at2759"/>
<dbReference type="Proteomes" id="UP000324222">
    <property type="component" value="Unassembled WGS sequence"/>
</dbReference>
<dbReference type="GO" id="GO:0016020">
    <property type="term" value="C:membrane"/>
    <property type="evidence" value="ECO:0007669"/>
    <property type="project" value="InterPro"/>
</dbReference>
<evidence type="ECO:0000256" key="1">
    <source>
        <dbReference type="SAM" id="MobiDB-lite"/>
    </source>
</evidence>
<feature type="compositionally biased region" description="Pro residues" evidence="1">
    <location>
        <begin position="27"/>
        <end position="37"/>
    </location>
</feature>
<keyword evidence="3" id="KW-1185">Reference proteome</keyword>
<feature type="region of interest" description="Disordered" evidence="1">
    <location>
        <begin position="23"/>
        <end position="63"/>
    </location>
</feature>
<accession>A0A5B7CJ25</accession>
<dbReference type="AlphaFoldDB" id="A0A5B7CJ25"/>
<protein>
    <submittedName>
        <fullName evidence="2">Uncharacterized protein</fullName>
    </submittedName>
</protein>